<organism evidence="1 2">
    <name type="scientific">Tepidibacillus decaturensis</name>
    <dbReference type="NCBI Taxonomy" id="1413211"/>
    <lineage>
        <taxon>Bacteria</taxon>
        <taxon>Bacillati</taxon>
        <taxon>Bacillota</taxon>
        <taxon>Bacilli</taxon>
        <taxon>Bacillales</taxon>
        <taxon>Bacillaceae</taxon>
        <taxon>Tepidibacillus</taxon>
    </lineage>
</organism>
<dbReference type="AlphaFoldDB" id="A0A135L487"/>
<comment type="caution">
    <text evidence="1">The sequence shown here is derived from an EMBL/GenBank/DDBJ whole genome shotgun (WGS) entry which is preliminary data.</text>
</comment>
<evidence type="ECO:0000313" key="2">
    <source>
        <dbReference type="Proteomes" id="UP000070352"/>
    </source>
</evidence>
<dbReference type="Proteomes" id="UP000070352">
    <property type="component" value="Unassembled WGS sequence"/>
</dbReference>
<evidence type="ECO:0000313" key="1">
    <source>
        <dbReference type="EMBL" id="KXG43796.1"/>
    </source>
</evidence>
<proteinExistence type="predicted"/>
<dbReference type="OrthoDB" id="2692034at2"/>
<name>A0A135L487_9BACI</name>
<dbReference type="STRING" id="1413211.U473_07055"/>
<reference evidence="1 2" key="1">
    <citation type="submission" date="2016-02" db="EMBL/GenBank/DDBJ databases">
        <title>Draft Genome for Tepidibacillus decaturensis nov. sp. Strain Z9, an Anaerobic, Moderately Thermophilic and Heterotrophic Bacterium from Deep Subsurface of the Illinois Basin, USA.</title>
        <authorList>
            <person name="Dong Y."/>
            <person name="Chang J.Y."/>
            <person name="Sanford R."/>
            <person name="Fouke B.W."/>
        </authorList>
    </citation>
    <scope>NUCLEOTIDE SEQUENCE [LARGE SCALE GENOMIC DNA]</scope>
    <source>
        <strain evidence="1 2">Z9</strain>
    </source>
</reference>
<dbReference type="RefSeq" id="WP_068724747.1">
    <property type="nucleotide sequence ID" value="NZ_LSKU01000001.1"/>
</dbReference>
<accession>A0A135L487</accession>
<dbReference type="EMBL" id="LSKU01000001">
    <property type="protein sequence ID" value="KXG43796.1"/>
    <property type="molecule type" value="Genomic_DNA"/>
</dbReference>
<sequence>MDLRDAIFNWIQITVVHKARPEDHAAKDTSEFFKQILIEDHKIEEIRYERDPFFYTITYRIEGKEDKITFGTGLVDKLLEDIENEPKYNL</sequence>
<protein>
    <submittedName>
        <fullName evidence="1">Uncharacterized protein</fullName>
    </submittedName>
</protein>
<gene>
    <name evidence="1" type="ORF">U473_07055</name>
</gene>
<keyword evidence="2" id="KW-1185">Reference proteome</keyword>